<evidence type="ECO:0000313" key="2">
    <source>
        <dbReference type="Proteomes" id="UP001494902"/>
    </source>
</evidence>
<keyword evidence="2" id="KW-1185">Reference proteome</keyword>
<proteinExistence type="predicted"/>
<dbReference type="Proteomes" id="UP001494902">
    <property type="component" value="Unassembled WGS sequence"/>
</dbReference>
<sequence>MSTPPSSRPIPARVRIGLQPDHVRWFHVLPRTGEWVNFAPPGGRRDDYQVEWVLHWATDPDRPGDDPDVTVEIQLIDPD</sequence>
<dbReference type="EMBL" id="JBEDNQ010000012">
    <property type="protein sequence ID" value="MEQ3553966.1"/>
    <property type="molecule type" value="Genomic_DNA"/>
</dbReference>
<reference evidence="1 2" key="1">
    <citation type="submission" date="2024-03" db="EMBL/GenBank/DDBJ databases">
        <title>Draft genome sequence of Pseudonocardia nematodicida JCM 31783.</title>
        <authorList>
            <person name="Butdee W."/>
            <person name="Duangmal K."/>
        </authorList>
    </citation>
    <scope>NUCLEOTIDE SEQUENCE [LARGE SCALE GENOMIC DNA]</scope>
    <source>
        <strain evidence="1 2">JCM 31783</strain>
    </source>
</reference>
<comment type="caution">
    <text evidence="1">The sequence shown here is derived from an EMBL/GenBank/DDBJ whole genome shotgun (WGS) entry which is preliminary data.</text>
</comment>
<organism evidence="1 2">
    <name type="scientific">Pseudonocardia nematodicida</name>
    <dbReference type="NCBI Taxonomy" id="1206997"/>
    <lineage>
        <taxon>Bacteria</taxon>
        <taxon>Bacillati</taxon>
        <taxon>Actinomycetota</taxon>
        <taxon>Actinomycetes</taxon>
        <taxon>Pseudonocardiales</taxon>
        <taxon>Pseudonocardiaceae</taxon>
        <taxon>Pseudonocardia</taxon>
    </lineage>
</organism>
<name>A0ABV1KHN4_9PSEU</name>
<protein>
    <submittedName>
        <fullName evidence="1">Uncharacterized protein</fullName>
    </submittedName>
</protein>
<evidence type="ECO:0000313" key="1">
    <source>
        <dbReference type="EMBL" id="MEQ3553966.1"/>
    </source>
</evidence>
<dbReference type="RefSeq" id="WP_349301032.1">
    <property type="nucleotide sequence ID" value="NZ_JBEDNQ010000012.1"/>
</dbReference>
<accession>A0ABV1KHN4</accession>
<gene>
    <name evidence="1" type="ORF">WIS52_26130</name>
</gene>